<accession>A0AAV4UC97</accession>
<gene>
    <name evidence="2" type="ORF">CEXT_804601</name>
</gene>
<feature type="region of interest" description="Disordered" evidence="1">
    <location>
        <begin position="1"/>
        <end position="23"/>
    </location>
</feature>
<dbReference type="EMBL" id="BPLR01012633">
    <property type="protein sequence ID" value="GIY55351.1"/>
    <property type="molecule type" value="Genomic_DNA"/>
</dbReference>
<keyword evidence="3" id="KW-1185">Reference proteome</keyword>
<reference evidence="2 3" key="1">
    <citation type="submission" date="2021-06" db="EMBL/GenBank/DDBJ databases">
        <title>Caerostris extrusa draft genome.</title>
        <authorList>
            <person name="Kono N."/>
            <person name="Arakawa K."/>
        </authorList>
    </citation>
    <scope>NUCLEOTIDE SEQUENCE [LARGE SCALE GENOMIC DNA]</scope>
</reference>
<dbReference type="AlphaFoldDB" id="A0AAV4UC97"/>
<dbReference type="Proteomes" id="UP001054945">
    <property type="component" value="Unassembled WGS sequence"/>
</dbReference>
<organism evidence="2 3">
    <name type="scientific">Caerostris extrusa</name>
    <name type="common">Bark spider</name>
    <name type="synonym">Caerostris bankana</name>
    <dbReference type="NCBI Taxonomy" id="172846"/>
    <lineage>
        <taxon>Eukaryota</taxon>
        <taxon>Metazoa</taxon>
        <taxon>Ecdysozoa</taxon>
        <taxon>Arthropoda</taxon>
        <taxon>Chelicerata</taxon>
        <taxon>Arachnida</taxon>
        <taxon>Araneae</taxon>
        <taxon>Araneomorphae</taxon>
        <taxon>Entelegynae</taxon>
        <taxon>Araneoidea</taxon>
        <taxon>Araneidae</taxon>
        <taxon>Caerostris</taxon>
    </lineage>
</organism>
<feature type="compositionally biased region" description="Basic and acidic residues" evidence="1">
    <location>
        <begin position="1"/>
        <end position="14"/>
    </location>
</feature>
<protein>
    <submittedName>
        <fullName evidence="2">Uncharacterized protein</fullName>
    </submittedName>
</protein>
<sequence length="23" mass="2398">CLKMGKEGESKESLEDNPSSAAS</sequence>
<evidence type="ECO:0000313" key="3">
    <source>
        <dbReference type="Proteomes" id="UP001054945"/>
    </source>
</evidence>
<proteinExistence type="predicted"/>
<evidence type="ECO:0000256" key="1">
    <source>
        <dbReference type="SAM" id="MobiDB-lite"/>
    </source>
</evidence>
<name>A0AAV4UC97_CAEEX</name>
<evidence type="ECO:0000313" key="2">
    <source>
        <dbReference type="EMBL" id="GIY55351.1"/>
    </source>
</evidence>
<feature type="non-terminal residue" evidence="2">
    <location>
        <position position="1"/>
    </location>
</feature>
<comment type="caution">
    <text evidence="2">The sequence shown here is derived from an EMBL/GenBank/DDBJ whole genome shotgun (WGS) entry which is preliminary data.</text>
</comment>